<keyword evidence="2" id="KW-1185">Reference proteome</keyword>
<evidence type="ECO:0000313" key="1">
    <source>
        <dbReference type="EMBL" id="VVC99683.1"/>
    </source>
</evidence>
<evidence type="ECO:0000313" key="2">
    <source>
        <dbReference type="Proteomes" id="UP000324832"/>
    </source>
</evidence>
<dbReference type="Proteomes" id="UP000324832">
    <property type="component" value="Unassembled WGS sequence"/>
</dbReference>
<dbReference type="AlphaFoldDB" id="A0A5E4QPY2"/>
<organism evidence="1 2">
    <name type="scientific">Leptidea sinapis</name>
    <dbReference type="NCBI Taxonomy" id="189913"/>
    <lineage>
        <taxon>Eukaryota</taxon>
        <taxon>Metazoa</taxon>
        <taxon>Ecdysozoa</taxon>
        <taxon>Arthropoda</taxon>
        <taxon>Hexapoda</taxon>
        <taxon>Insecta</taxon>
        <taxon>Pterygota</taxon>
        <taxon>Neoptera</taxon>
        <taxon>Endopterygota</taxon>
        <taxon>Lepidoptera</taxon>
        <taxon>Glossata</taxon>
        <taxon>Ditrysia</taxon>
        <taxon>Papilionoidea</taxon>
        <taxon>Pieridae</taxon>
        <taxon>Dismorphiinae</taxon>
        <taxon>Leptidea</taxon>
    </lineage>
</organism>
<name>A0A5E4QPY2_9NEOP</name>
<sequence length="60" mass="6993">MKTYRASVPIASEISMNPVRAKRDFLMQNLTANVERRYISRKLNTQHSIKNETDAELNQI</sequence>
<gene>
    <name evidence="1" type="ORF">LSINAPIS_LOCUS10510</name>
</gene>
<reference evidence="1 2" key="1">
    <citation type="submission" date="2017-07" db="EMBL/GenBank/DDBJ databases">
        <authorList>
            <person name="Talla V."/>
            <person name="Backstrom N."/>
        </authorList>
    </citation>
    <scope>NUCLEOTIDE SEQUENCE [LARGE SCALE GENOMIC DNA]</scope>
</reference>
<protein>
    <submittedName>
        <fullName evidence="1">Uncharacterized protein</fullName>
    </submittedName>
</protein>
<accession>A0A5E4QPY2</accession>
<dbReference type="EMBL" id="FZQP02004267">
    <property type="protein sequence ID" value="VVC99683.1"/>
    <property type="molecule type" value="Genomic_DNA"/>
</dbReference>
<proteinExistence type="predicted"/>